<evidence type="ECO:0000313" key="2">
    <source>
        <dbReference type="Proteomes" id="UP000682202"/>
    </source>
</evidence>
<protein>
    <submittedName>
        <fullName evidence="1">Uncharacterized protein</fullName>
    </submittedName>
</protein>
<accession>A0A975JYA6</accession>
<dbReference type="Proteomes" id="UP000682202">
    <property type="component" value="Chromosome"/>
</dbReference>
<name>A0A975JYA6_9MYCO</name>
<proteinExistence type="predicted"/>
<reference evidence="1" key="1">
    <citation type="submission" date="2019-12" db="EMBL/GenBank/DDBJ databases">
        <title>Mycobacterium spongiae sp. nov.</title>
        <authorList>
            <person name="Stinear T."/>
        </authorList>
    </citation>
    <scope>NUCLEOTIDE SEQUENCE</scope>
    <source>
        <strain evidence="1">FSD4b-SM</strain>
    </source>
</reference>
<dbReference type="KEGG" id="mspg:F6B93_09525"/>
<keyword evidence="2" id="KW-1185">Reference proteome</keyword>
<evidence type="ECO:0000313" key="1">
    <source>
        <dbReference type="EMBL" id="QUR67309.1"/>
    </source>
</evidence>
<gene>
    <name evidence="1" type="ORF">F6B93_09525</name>
</gene>
<organism evidence="1 2">
    <name type="scientific">Mycobacterium spongiae</name>
    <dbReference type="NCBI Taxonomy" id="886343"/>
    <lineage>
        <taxon>Bacteria</taxon>
        <taxon>Bacillati</taxon>
        <taxon>Actinomycetota</taxon>
        <taxon>Actinomycetes</taxon>
        <taxon>Mycobacteriales</taxon>
        <taxon>Mycobacteriaceae</taxon>
        <taxon>Mycobacterium</taxon>
    </lineage>
</organism>
<dbReference type="RefSeq" id="WP_211698878.1">
    <property type="nucleotide sequence ID" value="NZ_CP046600.1"/>
</dbReference>
<dbReference type="EMBL" id="CP046600">
    <property type="protein sequence ID" value="QUR67309.1"/>
    <property type="molecule type" value="Genomic_DNA"/>
</dbReference>
<sequence>MWCPSVSLSMWANAWLAGKAAPDDVLDALSLWAPMQSVTAYDAVAAGHTGLPWPDVHSNGTVSLLQTLRAAVGRPTAFAPNMPQRLRGAVNVVLPVPGDVRGLSAGTQFEHDALAAGEAVIVTNPDNPGGAIGLVPEFSYADLDVAVDGICGDPPDHPGPPELCALSWIVYSLPGAPALDHHELGDAEYALRSAVRSAADALSSLGIGSATADIANPRGLVEQLLESSRQHRVPDHAPPRALRVLENAAHVDAIIAVSAGLSRLPDSPAEHIAAPTPIGTQSSSEAEIATDALRPLAAVVRSARVAAVTAILHSAWAD</sequence>
<dbReference type="AlphaFoldDB" id="A0A975JYA6"/>